<reference evidence="4 5" key="1">
    <citation type="submission" date="2021-01" db="EMBL/GenBank/DDBJ databases">
        <title>Identification of strong promoters based on the transcriptome of Brevibacillus choshinensis.</title>
        <authorList>
            <person name="Yao D."/>
            <person name="Zhang K."/>
            <person name="Wu J."/>
        </authorList>
    </citation>
    <scope>NUCLEOTIDE SEQUENCE [LARGE SCALE GENOMIC DNA]</scope>
    <source>
        <strain evidence="4 5">HPD31-SP3</strain>
    </source>
</reference>
<evidence type="ECO:0000256" key="1">
    <source>
        <dbReference type="ARBA" id="ARBA00007769"/>
    </source>
</evidence>
<dbReference type="EMBL" id="CP069127">
    <property type="protein sequence ID" value="QRG70130.1"/>
    <property type="molecule type" value="Genomic_DNA"/>
</dbReference>
<dbReference type="InterPro" id="IPR019818">
    <property type="entry name" value="IsoCit/isopropylmalate_DH_CS"/>
</dbReference>
<keyword evidence="2" id="KW-0560">Oxidoreductase</keyword>
<organism evidence="4 5">
    <name type="scientific">Brevibacillus choshinensis</name>
    <dbReference type="NCBI Taxonomy" id="54911"/>
    <lineage>
        <taxon>Bacteria</taxon>
        <taxon>Bacillati</taxon>
        <taxon>Bacillota</taxon>
        <taxon>Bacilli</taxon>
        <taxon>Bacillales</taxon>
        <taxon>Paenibacillaceae</taxon>
        <taxon>Brevibacillus</taxon>
    </lineage>
</organism>
<feature type="domain" description="Isopropylmalate dehydrogenase-like" evidence="3">
    <location>
        <begin position="5"/>
        <end position="350"/>
    </location>
</feature>
<evidence type="ECO:0000256" key="2">
    <source>
        <dbReference type="ARBA" id="ARBA00023002"/>
    </source>
</evidence>
<keyword evidence="5" id="KW-1185">Reference proteome</keyword>
<proteinExistence type="inferred from homology"/>
<sequence length="359" mass="39296">MATYQIGVLNGDGIGPEIVQATVEVIAAAAEFAGTTTFDFVSLPMGWEGIEKHGEPIPAITKEKLLECHGWIMGPHDSSAYPPEQKEKRNPSGELRHTFDLYANIRPSKTMPGIKSVVGEADLVIFRENTEGFYPDRNMYAGLGEYMITPDIAVVNGVFTRKAAERIAHAAFRMAMQRKRKVTIVHKANVIRLGYGLFLDTCREVARQYPEVQVDDYHIDAMAAHLVRRAKDFDVIVTTNMFGDILSDLAGELVGSLGLAPSINTNDRQAMAQAAHGSAPDIAGKNIANPVGEMLSMVMLLDWLASRHQDQELHRIARLVEQSIMTTIEEGICTRDLGGDATTTEFTAAIIKRIGSGGK</sequence>
<evidence type="ECO:0000313" key="4">
    <source>
        <dbReference type="EMBL" id="QRG70130.1"/>
    </source>
</evidence>
<protein>
    <submittedName>
        <fullName evidence="4">Isocitrate/isopropylmalate dehydrogenase family protein</fullName>
    </submittedName>
</protein>
<dbReference type="InterPro" id="IPR024084">
    <property type="entry name" value="IsoPropMal-DH-like_dom"/>
</dbReference>
<evidence type="ECO:0000259" key="3">
    <source>
        <dbReference type="SMART" id="SM01329"/>
    </source>
</evidence>
<dbReference type="SUPFAM" id="SSF53659">
    <property type="entry name" value="Isocitrate/Isopropylmalate dehydrogenase-like"/>
    <property type="match status" value="1"/>
</dbReference>
<dbReference type="SMART" id="SM01329">
    <property type="entry name" value="Iso_dh"/>
    <property type="match status" value="1"/>
</dbReference>
<accession>A0ABX7FW82</accession>
<dbReference type="Gene3D" id="3.40.718.10">
    <property type="entry name" value="Isopropylmalate Dehydrogenase"/>
    <property type="match status" value="1"/>
</dbReference>
<dbReference type="Pfam" id="PF00180">
    <property type="entry name" value="Iso_dh"/>
    <property type="match status" value="1"/>
</dbReference>
<gene>
    <name evidence="4" type="ORF">JNE38_14025</name>
</gene>
<dbReference type="PANTHER" id="PTHR11835">
    <property type="entry name" value="DECARBOXYLATING DEHYDROGENASES-ISOCITRATE, ISOPROPYLMALATE, TARTRATE"/>
    <property type="match status" value="1"/>
</dbReference>
<dbReference type="PANTHER" id="PTHR11835:SF34">
    <property type="entry name" value="ISOCITRATE DEHYDROGENASE [NAD] SUBUNIT ALPHA, MITOCHONDRIAL"/>
    <property type="match status" value="1"/>
</dbReference>
<dbReference type="Proteomes" id="UP000596248">
    <property type="component" value="Chromosome"/>
</dbReference>
<dbReference type="RefSeq" id="WP_203357104.1">
    <property type="nucleotide sequence ID" value="NZ_CP069127.1"/>
</dbReference>
<comment type="similarity">
    <text evidence="1">Belongs to the isocitrate and isopropylmalate dehydrogenases family.</text>
</comment>
<dbReference type="PROSITE" id="PS00470">
    <property type="entry name" value="IDH_IMDH"/>
    <property type="match status" value="1"/>
</dbReference>
<evidence type="ECO:0000313" key="5">
    <source>
        <dbReference type="Proteomes" id="UP000596248"/>
    </source>
</evidence>
<name>A0ABX7FW82_BRECH</name>